<gene>
    <name evidence="1" type="ORF">IFM89_004810</name>
</gene>
<organism evidence="1 2">
    <name type="scientific">Coptis chinensis</name>
    <dbReference type="NCBI Taxonomy" id="261450"/>
    <lineage>
        <taxon>Eukaryota</taxon>
        <taxon>Viridiplantae</taxon>
        <taxon>Streptophyta</taxon>
        <taxon>Embryophyta</taxon>
        <taxon>Tracheophyta</taxon>
        <taxon>Spermatophyta</taxon>
        <taxon>Magnoliopsida</taxon>
        <taxon>Ranunculales</taxon>
        <taxon>Ranunculaceae</taxon>
        <taxon>Coptidoideae</taxon>
        <taxon>Coptis</taxon>
    </lineage>
</organism>
<dbReference type="OrthoDB" id="1002559at2759"/>
<evidence type="ECO:0000313" key="1">
    <source>
        <dbReference type="EMBL" id="KAF9623729.1"/>
    </source>
</evidence>
<protein>
    <submittedName>
        <fullName evidence="1">Uncharacterized protein</fullName>
    </submittedName>
</protein>
<name>A0A835IUN7_9MAGN</name>
<accession>A0A835IUN7</accession>
<evidence type="ECO:0000313" key="2">
    <source>
        <dbReference type="Proteomes" id="UP000631114"/>
    </source>
</evidence>
<reference evidence="1 2" key="1">
    <citation type="submission" date="2020-10" db="EMBL/GenBank/DDBJ databases">
        <title>The Coptis chinensis genome and diversification of protoberbering-type alkaloids.</title>
        <authorList>
            <person name="Wang B."/>
            <person name="Shu S."/>
            <person name="Song C."/>
            <person name="Liu Y."/>
        </authorList>
    </citation>
    <scope>NUCLEOTIDE SEQUENCE [LARGE SCALE GENOMIC DNA]</scope>
    <source>
        <strain evidence="1">HL-2020</strain>
        <tissue evidence="1">Leaf</tissue>
    </source>
</reference>
<dbReference type="EMBL" id="JADFTS010000001">
    <property type="protein sequence ID" value="KAF9623729.1"/>
    <property type="molecule type" value="Genomic_DNA"/>
</dbReference>
<proteinExistence type="predicted"/>
<comment type="caution">
    <text evidence="1">The sequence shown here is derived from an EMBL/GenBank/DDBJ whole genome shotgun (WGS) entry which is preliminary data.</text>
</comment>
<keyword evidence="2" id="KW-1185">Reference proteome</keyword>
<sequence>MEKLISNLMHTEATMWKQRACIKEELEGDRNSAYFQAKARIRQSKYFIEEIKTDELKELYCMTNVLSRSTWYKPTKSSLKPSLYCETRSF</sequence>
<dbReference type="AlphaFoldDB" id="A0A835IUN7"/>
<dbReference type="Proteomes" id="UP000631114">
    <property type="component" value="Unassembled WGS sequence"/>
</dbReference>